<dbReference type="EMBL" id="CAFABA010000095">
    <property type="protein sequence ID" value="CAB4834416.1"/>
    <property type="molecule type" value="Genomic_DNA"/>
</dbReference>
<name>A0A6J7AN87_9ZZZZ</name>
<reference evidence="2" key="1">
    <citation type="submission" date="2020-05" db="EMBL/GenBank/DDBJ databases">
        <authorList>
            <person name="Chiriac C."/>
            <person name="Salcher M."/>
            <person name="Ghai R."/>
            <person name="Kavagutti S V."/>
        </authorList>
    </citation>
    <scope>NUCLEOTIDE SEQUENCE</scope>
</reference>
<dbReference type="EMBL" id="CAEZYR010000113">
    <property type="protein sequence ID" value="CAB4762144.1"/>
    <property type="molecule type" value="Genomic_DNA"/>
</dbReference>
<proteinExistence type="predicted"/>
<dbReference type="EMBL" id="CAFBMH010000107">
    <property type="protein sequence ID" value="CAB4924821.1"/>
    <property type="molecule type" value="Genomic_DNA"/>
</dbReference>
<evidence type="ECO:0000313" key="3">
    <source>
        <dbReference type="EMBL" id="CAB4924821.1"/>
    </source>
</evidence>
<protein>
    <submittedName>
        <fullName evidence="2">Unannotated protein</fullName>
    </submittedName>
</protein>
<accession>A0A6J7AN87</accession>
<sequence length="64" mass="6531">MTTQLTLLPTATAPWLLDDTTRAIGRQGLAEARRVLAVARATAGASADDALTVVAHAHTHAAAA</sequence>
<dbReference type="EMBL" id="CAFBOS010000157">
    <property type="protein sequence ID" value="CAB5010237.1"/>
    <property type="molecule type" value="Genomic_DNA"/>
</dbReference>
<dbReference type="AlphaFoldDB" id="A0A6J7AN87"/>
<evidence type="ECO:0000313" key="2">
    <source>
        <dbReference type="EMBL" id="CAB4834416.1"/>
    </source>
</evidence>
<gene>
    <name evidence="1" type="ORF">UFOPK2754_02481</name>
    <name evidence="2" type="ORF">UFOPK3139_02078</name>
    <name evidence="3" type="ORF">UFOPK3543_02300</name>
    <name evidence="4" type="ORF">UFOPK3967_02193</name>
</gene>
<evidence type="ECO:0000313" key="1">
    <source>
        <dbReference type="EMBL" id="CAB4762144.1"/>
    </source>
</evidence>
<evidence type="ECO:0000313" key="4">
    <source>
        <dbReference type="EMBL" id="CAB5010237.1"/>
    </source>
</evidence>
<organism evidence="2">
    <name type="scientific">freshwater metagenome</name>
    <dbReference type="NCBI Taxonomy" id="449393"/>
    <lineage>
        <taxon>unclassified sequences</taxon>
        <taxon>metagenomes</taxon>
        <taxon>ecological metagenomes</taxon>
    </lineage>
</organism>